<proteinExistence type="evidence at transcript level"/>
<reference evidence="1" key="2">
    <citation type="submission" date="2012-06" db="EMBL/GenBank/DDBJ databases">
        <authorList>
            <person name="Yu Y."/>
            <person name="Currie J."/>
            <person name="Lomeli R."/>
            <person name="Angelova A."/>
            <person name="Collura K."/>
            <person name="Wissotski M."/>
            <person name="Campos D."/>
            <person name="Kudrna D."/>
            <person name="Golser W."/>
            <person name="Ashely E."/>
            <person name="Descour A."/>
            <person name="Fernandes J."/>
            <person name="Soderlund C."/>
            <person name="Walbot V."/>
        </authorList>
    </citation>
    <scope>NUCLEOTIDE SEQUENCE</scope>
    <source>
        <strain evidence="1">B73</strain>
    </source>
</reference>
<dbReference type="AlphaFoldDB" id="C4J2H7"/>
<dbReference type="EMBL" id="BT085024">
    <property type="protein sequence ID" value="ACR35377.1"/>
    <property type="molecule type" value="mRNA"/>
</dbReference>
<reference evidence="1" key="1">
    <citation type="journal article" date="2009" name="PLoS Genet.">
        <title>Sequencing, mapping, and analysis of 27,455 maize full-length cDNAs.</title>
        <authorList>
            <person name="Soderlund C."/>
            <person name="Descour A."/>
            <person name="Kudrna D."/>
            <person name="Bomhoff M."/>
            <person name="Boyd L."/>
            <person name="Currie J."/>
            <person name="Angelova A."/>
            <person name="Collura K."/>
            <person name="Wissotski M."/>
            <person name="Ashley E."/>
            <person name="Morrow D."/>
            <person name="Fernandes J."/>
            <person name="Walbot V."/>
            <person name="Yu Y."/>
        </authorList>
    </citation>
    <scope>NUCLEOTIDE SEQUENCE</scope>
    <source>
        <strain evidence="1">B73</strain>
    </source>
</reference>
<evidence type="ECO:0000313" key="1">
    <source>
        <dbReference type="EMBL" id="ACR35377.1"/>
    </source>
</evidence>
<protein>
    <submittedName>
        <fullName evidence="1">Uncharacterized protein</fullName>
    </submittedName>
</protein>
<name>C4J2H7_MAIZE</name>
<sequence>MHACRRRTVVLSVSLPQDGGVGDHAGDDVGVHVGSRPAVLEISLALLLGVAADADGRAAVRHAPFEGVDVGGLVAAREAALVALAVRGDVLPVPLPQLLDRLLDHLVATGLPHRLGAVVGVSAGAVPVTLDRLRVEGENDSGHLSDPLENVAGDPYLVAGRDPNGRPDLELPLSRHDFAVDAADVDAGVEAGFVVGVNHVAPKGLIGTGSTVVWSLGTRVSTNRPAKGPAHILLKESVLLLNTVPWHLSCNIGVAENRGSFVPLVTGDWLALWRVAVTHHPCFAPEVYAGSSNPDVLGDDPVGAVTQVEVDEVSEAGHHS</sequence>
<organism evidence="1">
    <name type="scientific">Zea mays</name>
    <name type="common">Maize</name>
    <dbReference type="NCBI Taxonomy" id="4577"/>
    <lineage>
        <taxon>Eukaryota</taxon>
        <taxon>Viridiplantae</taxon>
        <taxon>Streptophyta</taxon>
        <taxon>Embryophyta</taxon>
        <taxon>Tracheophyta</taxon>
        <taxon>Spermatophyta</taxon>
        <taxon>Magnoliopsida</taxon>
        <taxon>Liliopsida</taxon>
        <taxon>Poales</taxon>
        <taxon>Poaceae</taxon>
        <taxon>PACMAD clade</taxon>
        <taxon>Panicoideae</taxon>
        <taxon>Andropogonodae</taxon>
        <taxon>Andropogoneae</taxon>
        <taxon>Tripsacinae</taxon>
        <taxon>Zea</taxon>
    </lineage>
</organism>
<accession>C4J2H7</accession>